<gene>
    <name evidence="5" type="ORF">ASPSYDRAFT_88704</name>
</gene>
<dbReference type="PANTHER" id="PTHR24201">
    <property type="entry name" value="ANK_REP_REGION DOMAIN-CONTAINING PROTEIN"/>
    <property type="match status" value="1"/>
</dbReference>
<keyword evidence="2 3" id="KW-0040">ANK repeat</keyword>
<dbReference type="PROSITE" id="PS50181">
    <property type="entry name" value="FBOX"/>
    <property type="match status" value="1"/>
</dbReference>
<sequence length="286" mass="31184">MLTFNLFALPAELIHTVVEYLSPAELTAFAEISDTTKQISSRAIKAITIDAVMLDYKVACKSNNHSTILRLLPFILPEPAESLNAHIALLHTCRTSCGRAANLLASKGIPFHEHSATKQAKGTSLDLADWLDTPFLSAARNTTTDALKALFANGASLSNITYFTSGTTSLASLAMSPDHYLHHAASEGLIAVVKWLLAGSPDCMDVDIDVPDFLRRTPLMFAAFTGQVETVRTLLALGANAWQCDFRGWDAQRMAAQNGEEDVVQVISAHKRAVTRWGDVRYQSCY</sequence>
<keyword evidence="6" id="KW-1185">Reference proteome</keyword>
<dbReference type="GeneID" id="63768118"/>
<dbReference type="RefSeq" id="XP_040703611.1">
    <property type="nucleotide sequence ID" value="XM_040852045.1"/>
</dbReference>
<protein>
    <recommendedName>
        <fullName evidence="4">F-box domain-containing protein</fullName>
    </recommendedName>
</protein>
<dbReference type="PROSITE" id="PS50297">
    <property type="entry name" value="ANK_REP_REGION"/>
    <property type="match status" value="1"/>
</dbReference>
<evidence type="ECO:0000313" key="5">
    <source>
        <dbReference type="EMBL" id="OJJ59805.1"/>
    </source>
</evidence>
<dbReference type="Gene3D" id="1.25.40.20">
    <property type="entry name" value="Ankyrin repeat-containing domain"/>
    <property type="match status" value="1"/>
</dbReference>
<keyword evidence="1" id="KW-0677">Repeat</keyword>
<dbReference type="EMBL" id="KV878585">
    <property type="protein sequence ID" value="OJJ59805.1"/>
    <property type="molecule type" value="Genomic_DNA"/>
</dbReference>
<dbReference type="PROSITE" id="PS50088">
    <property type="entry name" value="ANK_REPEAT"/>
    <property type="match status" value="1"/>
</dbReference>
<dbReference type="VEuPathDB" id="FungiDB:ASPSYDRAFT_88704"/>
<reference evidence="6" key="1">
    <citation type="journal article" date="2017" name="Genome Biol.">
        <title>Comparative genomics reveals high biological diversity and specific adaptations in the industrially and medically important fungal genus Aspergillus.</title>
        <authorList>
            <person name="de Vries R.P."/>
            <person name="Riley R."/>
            <person name="Wiebenga A."/>
            <person name="Aguilar-Osorio G."/>
            <person name="Amillis S."/>
            <person name="Uchima C.A."/>
            <person name="Anderluh G."/>
            <person name="Asadollahi M."/>
            <person name="Askin M."/>
            <person name="Barry K."/>
            <person name="Battaglia E."/>
            <person name="Bayram O."/>
            <person name="Benocci T."/>
            <person name="Braus-Stromeyer S.A."/>
            <person name="Caldana C."/>
            <person name="Canovas D."/>
            <person name="Cerqueira G.C."/>
            <person name="Chen F."/>
            <person name="Chen W."/>
            <person name="Choi C."/>
            <person name="Clum A."/>
            <person name="Dos Santos R.A."/>
            <person name="Damasio A.R."/>
            <person name="Diallinas G."/>
            <person name="Emri T."/>
            <person name="Fekete E."/>
            <person name="Flipphi M."/>
            <person name="Freyberg S."/>
            <person name="Gallo A."/>
            <person name="Gournas C."/>
            <person name="Habgood R."/>
            <person name="Hainaut M."/>
            <person name="Harispe M.L."/>
            <person name="Henrissat B."/>
            <person name="Hilden K.S."/>
            <person name="Hope R."/>
            <person name="Hossain A."/>
            <person name="Karabika E."/>
            <person name="Karaffa L."/>
            <person name="Karanyi Z."/>
            <person name="Krasevec N."/>
            <person name="Kuo A."/>
            <person name="Kusch H."/>
            <person name="LaButti K."/>
            <person name="Lagendijk E.L."/>
            <person name="Lapidus A."/>
            <person name="Levasseur A."/>
            <person name="Lindquist E."/>
            <person name="Lipzen A."/>
            <person name="Logrieco A.F."/>
            <person name="MacCabe A."/>
            <person name="Maekelae M.R."/>
            <person name="Malavazi I."/>
            <person name="Melin P."/>
            <person name="Meyer V."/>
            <person name="Mielnichuk N."/>
            <person name="Miskei M."/>
            <person name="Molnar A.P."/>
            <person name="Mule G."/>
            <person name="Ngan C.Y."/>
            <person name="Orejas M."/>
            <person name="Orosz E."/>
            <person name="Ouedraogo J.P."/>
            <person name="Overkamp K.M."/>
            <person name="Park H.-S."/>
            <person name="Perrone G."/>
            <person name="Piumi F."/>
            <person name="Punt P.J."/>
            <person name="Ram A.F."/>
            <person name="Ramon A."/>
            <person name="Rauscher S."/>
            <person name="Record E."/>
            <person name="Riano-Pachon D.M."/>
            <person name="Robert V."/>
            <person name="Roehrig J."/>
            <person name="Ruller R."/>
            <person name="Salamov A."/>
            <person name="Salih N.S."/>
            <person name="Samson R.A."/>
            <person name="Sandor E."/>
            <person name="Sanguinetti M."/>
            <person name="Schuetze T."/>
            <person name="Sepcic K."/>
            <person name="Shelest E."/>
            <person name="Sherlock G."/>
            <person name="Sophianopoulou V."/>
            <person name="Squina F.M."/>
            <person name="Sun H."/>
            <person name="Susca A."/>
            <person name="Todd R.B."/>
            <person name="Tsang A."/>
            <person name="Unkles S.E."/>
            <person name="van de Wiele N."/>
            <person name="van Rossen-Uffink D."/>
            <person name="Oliveira J.V."/>
            <person name="Vesth T.C."/>
            <person name="Visser J."/>
            <person name="Yu J.-H."/>
            <person name="Zhou M."/>
            <person name="Andersen M.R."/>
            <person name="Archer D.B."/>
            <person name="Baker S.E."/>
            <person name="Benoit I."/>
            <person name="Brakhage A.A."/>
            <person name="Braus G.H."/>
            <person name="Fischer R."/>
            <person name="Frisvad J.C."/>
            <person name="Goldman G.H."/>
            <person name="Houbraken J."/>
            <person name="Oakley B."/>
            <person name="Pocsi I."/>
            <person name="Scazzocchio C."/>
            <person name="Seiboth B."/>
            <person name="vanKuyk P.A."/>
            <person name="Wortman J."/>
            <person name="Dyer P.S."/>
            <person name="Grigoriev I.V."/>
        </authorList>
    </citation>
    <scope>NUCLEOTIDE SEQUENCE [LARGE SCALE GENOMIC DNA]</scope>
    <source>
        <strain evidence="6">CBS 593.65</strain>
    </source>
</reference>
<organism evidence="5 6">
    <name type="scientific">Aspergillus sydowii CBS 593.65</name>
    <dbReference type="NCBI Taxonomy" id="1036612"/>
    <lineage>
        <taxon>Eukaryota</taxon>
        <taxon>Fungi</taxon>
        <taxon>Dikarya</taxon>
        <taxon>Ascomycota</taxon>
        <taxon>Pezizomycotina</taxon>
        <taxon>Eurotiomycetes</taxon>
        <taxon>Eurotiomycetidae</taxon>
        <taxon>Eurotiales</taxon>
        <taxon>Aspergillaceae</taxon>
        <taxon>Aspergillus</taxon>
        <taxon>Aspergillus subgen. Nidulantes</taxon>
    </lineage>
</organism>
<accession>A0A1L9TK62</accession>
<evidence type="ECO:0000313" key="6">
    <source>
        <dbReference type="Proteomes" id="UP000184356"/>
    </source>
</evidence>
<dbReference type="InterPro" id="IPR002110">
    <property type="entry name" value="Ankyrin_rpt"/>
</dbReference>
<proteinExistence type="predicted"/>
<dbReference type="SMART" id="SM00248">
    <property type="entry name" value="ANK"/>
    <property type="match status" value="4"/>
</dbReference>
<dbReference type="STRING" id="1036612.A0A1L9TK62"/>
<dbReference type="InterPro" id="IPR001810">
    <property type="entry name" value="F-box_dom"/>
</dbReference>
<evidence type="ECO:0000256" key="3">
    <source>
        <dbReference type="PROSITE-ProRule" id="PRU00023"/>
    </source>
</evidence>
<dbReference type="Pfam" id="PF12796">
    <property type="entry name" value="Ank_2"/>
    <property type="match status" value="1"/>
</dbReference>
<dbReference type="Proteomes" id="UP000184356">
    <property type="component" value="Unassembled WGS sequence"/>
</dbReference>
<dbReference type="SUPFAM" id="SSF48403">
    <property type="entry name" value="Ankyrin repeat"/>
    <property type="match status" value="1"/>
</dbReference>
<evidence type="ECO:0000259" key="4">
    <source>
        <dbReference type="PROSITE" id="PS50181"/>
    </source>
</evidence>
<dbReference type="InterPro" id="IPR036770">
    <property type="entry name" value="Ankyrin_rpt-contain_sf"/>
</dbReference>
<name>A0A1L9TK62_9EURO</name>
<dbReference type="AlphaFoldDB" id="A0A1L9TK62"/>
<dbReference type="PANTHER" id="PTHR24201:SF16">
    <property type="entry name" value="ANKYRIN-1-LIKE-RELATED"/>
    <property type="match status" value="1"/>
</dbReference>
<dbReference type="GO" id="GO:0005634">
    <property type="term" value="C:nucleus"/>
    <property type="evidence" value="ECO:0007669"/>
    <property type="project" value="TreeGrafter"/>
</dbReference>
<evidence type="ECO:0000256" key="1">
    <source>
        <dbReference type="ARBA" id="ARBA00022737"/>
    </source>
</evidence>
<feature type="repeat" description="ANK" evidence="3">
    <location>
        <begin position="214"/>
        <end position="240"/>
    </location>
</feature>
<evidence type="ECO:0000256" key="2">
    <source>
        <dbReference type="ARBA" id="ARBA00023043"/>
    </source>
</evidence>
<feature type="domain" description="F-box" evidence="4">
    <location>
        <begin position="3"/>
        <end position="56"/>
    </location>
</feature>
<dbReference type="InterPro" id="IPR050776">
    <property type="entry name" value="Ank_Repeat/CDKN_Inhibitor"/>
</dbReference>
<dbReference type="OrthoDB" id="426293at2759"/>